<keyword evidence="1" id="KW-0732">Signal</keyword>
<evidence type="ECO:0000313" key="2">
    <source>
        <dbReference type="EMBL" id="MDG3004533.1"/>
    </source>
</evidence>
<evidence type="ECO:0008006" key="4">
    <source>
        <dbReference type="Google" id="ProtNLM"/>
    </source>
</evidence>
<feature type="chain" id="PRO_5046036887" description="Secreted protein" evidence="1">
    <location>
        <begin position="21"/>
        <end position="287"/>
    </location>
</feature>
<evidence type="ECO:0000256" key="1">
    <source>
        <dbReference type="SAM" id="SignalP"/>
    </source>
</evidence>
<dbReference type="RefSeq" id="WP_277860888.1">
    <property type="nucleotide sequence ID" value="NZ_JARRAG010000002.1"/>
</dbReference>
<reference evidence="2 3" key="1">
    <citation type="submission" date="2023-03" db="EMBL/GenBank/DDBJ databases">
        <title>Paludisphaera mucosa sp. nov. a novel planctomycete from northern fen.</title>
        <authorList>
            <person name="Ivanova A."/>
        </authorList>
    </citation>
    <scope>NUCLEOTIDE SEQUENCE [LARGE SCALE GENOMIC DNA]</scope>
    <source>
        <strain evidence="2 3">Pla2</strain>
    </source>
</reference>
<organism evidence="2 3">
    <name type="scientific">Paludisphaera mucosa</name>
    <dbReference type="NCBI Taxonomy" id="3030827"/>
    <lineage>
        <taxon>Bacteria</taxon>
        <taxon>Pseudomonadati</taxon>
        <taxon>Planctomycetota</taxon>
        <taxon>Planctomycetia</taxon>
        <taxon>Isosphaerales</taxon>
        <taxon>Isosphaeraceae</taxon>
        <taxon>Paludisphaera</taxon>
    </lineage>
</organism>
<evidence type="ECO:0000313" key="3">
    <source>
        <dbReference type="Proteomes" id="UP001216907"/>
    </source>
</evidence>
<sequence length="287" mass="31918">MPSLPPLMCLLAFGTSMAFAQSEPVSAGEGLTLSWADEILTVRGRDLPGGAVKIWYLEAFCRPGSTDRDWDRTVIPHATKLVEADADGRRIRLRSTLEDGVVVDHDVRAGRDEVDFRLVAANPTTRASQAHWAQPCVRVDAFTGVEPVQKSEEYLPKCFVFLDGRPTRLPTTPWAEKAKYTPGQVWRPAHVDRADVNPRPLSELTPSNGLIGCFSADEKQILATAWEPYQELFQGIICCLHSDLRIGGLAPGERKSIRGKLYLTGPDVAALVKRYEADFPEHRRQDR</sequence>
<feature type="signal peptide" evidence="1">
    <location>
        <begin position="1"/>
        <end position="20"/>
    </location>
</feature>
<keyword evidence="3" id="KW-1185">Reference proteome</keyword>
<dbReference type="EMBL" id="JARRAG010000002">
    <property type="protein sequence ID" value="MDG3004533.1"/>
    <property type="molecule type" value="Genomic_DNA"/>
</dbReference>
<accession>A0ABT6FAB4</accession>
<dbReference type="Proteomes" id="UP001216907">
    <property type="component" value="Unassembled WGS sequence"/>
</dbReference>
<comment type="caution">
    <text evidence="2">The sequence shown here is derived from an EMBL/GenBank/DDBJ whole genome shotgun (WGS) entry which is preliminary data.</text>
</comment>
<name>A0ABT6FAB4_9BACT</name>
<protein>
    <recommendedName>
        <fullName evidence="4">Secreted protein</fullName>
    </recommendedName>
</protein>
<gene>
    <name evidence="2" type="ORF">PZE19_12170</name>
</gene>
<proteinExistence type="predicted"/>